<keyword evidence="2" id="KW-1185">Reference proteome</keyword>
<reference evidence="1 2" key="1">
    <citation type="submission" date="2023-09" db="EMBL/GenBank/DDBJ databases">
        <authorList>
            <person name="Wang M."/>
        </authorList>
    </citation>
    <scope>NUCLEOTIDE SEQUENCE [LARGE SCALE GENOMIC DNA]</scope>
    <source>
        <strain evidence="1">GT-2023</strain>
        <tissue evidence="1">Liver</tissue>
    </source>
</reference>
<gene>
    <name evidence="1" type="ORF">QQF64_012186</name>
</gene>
<protein>
    <submittedName>
        <fullName evidence="1">Uncharacterized protein</fullName>
    </submittedName>
</protein>
<evidence type="ECO:0000313" key="2">
    <source>
        <dbReference type="Proteomes" id="UP001558613"/>
    </source>
</evidence>
<comment type="caution">
    <text evidence="1">The sequence shown here is derived from an EMBL/GenBank/DDBJ whole genome shotgun (WGS) entry which is preliminary data.</text>
</comment>
<feature type="non-terminal residue" evidence="1">
    <location>
        <position position="80"/>
    </location>
</feature>
<dbReference type="Proteomes" id="UP001558613">
    <property type="component" value="Unassembled WGS sequence"/>
</dbReference>
<name>A0ABR3LUR0_9TELE</name>
<sequence length="80" mass="9208">LDHLKTITVNVEQILKAGEFQLKPWVFSGRCRRNESAEKQEEELTPKAVVLPNQLKDEDNKALGLGYTVEDDKFHVMVRI</sequence>
<proteinExistence type="predicted"/>
<accession>A0ABR3LUR0</accession>
<feature type="non-terminal residue" evidence="1">
    <location>
        <position position="1"/>
    </location>
</feature>
<organism evidence="1 2">
    <name type="scientific">Cirrhinus molitorella</name>
    <name type="common">mud carp</name>
    <dbReference type="NCBI Taxonomy" id="172907"/>
    <lineage>
        <taxon>Eukaryota</taxon>
        <taxon>Metazoa</taxon>
        <taxon>Chordata</taxon>
        <taxon>Craniata</taxon>
        <taxon>Vertebrata</taxon>
        <taxon>Euteleostomi</taxon>
        <taxon>Actinopterygii</taxon>
        <taxon>Neopterygii</taxon>
        <taxon>Teleostei</taxon>
        <taxon>Ostariophysi</taxon>
        <taxon>Cypriniformes</taxon>
        <taxon>Cyprinidae</taxon>
        <taxon>Labeoninae</taxon>
        <taxon>Labeonini</taxon>
        <taxon>Cirrhinus</taxon>
    </lineage>
</organism>
<dbReference type="EMBL" id="JAYMGO010000018">
    <property type="protein sequence ID" value="KAL1256641.1"/>
    <property type="molecule type" value="Genomic_DNA"/>
</dbReference>
<evidence type="ECO:0000313" key="1">
    <source>
        <dbReference type="EMBL" id="KAL1256641.1"/>
    </source>
</evidence>